<dbReference type="Proteomes" id="UP000770717">
    <property type="component" value="Unassembled WGS sequence"/>
</dbReference>
<gene>
    <name evidence="2" type="ORF">GDO78_019348</name>
</gene>
<feature type="non-terminal residue" evidence="2">
    <location>
        <position position="109"/>
    </location>
</feature>
<dbReference type="InterPro" id="IPR013783">
    <property type="entry name" value="Ig-like_fold"/>
</dbReference>
<dbReference type="InterPro" id="IPR036179">
    <property type="entry name" value="Ig-like_dom_sf"/>
</dbReference>
<dbReference type="Gene3D" id="2.60.40.10">
    <property type="entry name" value="Immunoglobulins"/>
    <property type="match status" value="1"/>
</dbReference>
<dbReference type="PANTHER" id="PTHR47734:SF1">
    <property type="entry name" value="T-CELL IMMUNORECEPTOR WITH IG AND ITIM DOMAINS"/>
    <property type="match status" value="1"/>
</dbReference>
<dbReference type="SMART" id="SM00409">
    <property type="entry name" value="IG"/>
    <property type="match status" value="1"/>
</dbReference>
<accession>A0A8J6ECH8</accession>
<organism evidence="2 3">
    <name type="scientific">Eleutherodactylus coqui</name>
    <name type="common">Puerto Rican coqui</name>
    <dbReference type="NCBI Taxonomy" id="57060"/>
    <lineage>
        <taxon>Eukaryota</taxon>
        <taxon>Metazoa</taxon>
        <taxon>Chordata</taxon>
        <taxon>Craniata</taxon>
        <taxon>Vertebrata</taxon>
        <taxon>Euteleostomi</taxon>
        <taxon>Amphibia</taxon>
        <taxon>Batrachia</taxon>
        <taxon>Anura</taxon>
        <taxon>Neobatrachia</taxon>
        <taxon>Hyloidea</taxon>
        <taxon>Eleutherodactylidae</taxon>
        <taxon>Eleutherodactylinae</taxon>
        <taxon>Eleutherodactylus</taxon>
        <taxon>Eleutherodactylus</taxon>
    </lineage>
</organism>
<keyword evidence="3" id="KW-1185">Reference proteome</keyword>
<dbReference type="EMBL" id="WNTK01003856">
    <property type="protein sequence ID" value="KAG9464816.1"/>
    <property type="molecule type" value="Genomic_DNA"/>
</dbReference>
<dbReference type="PROSITE" id="PS50835">
    <property type="entry name" value="IG_LIKE"/>
    <property type="match status" value="1"/>
</dbReference>
<evidence type="ECO:0000313" key="3">
    <source>
        <dbReference type="Proteomes" id="UP000770717"/>
    </source>
</evidence>
<dbReference type="InterPro" id="IPR003599">
    <property type="entry name" value="Ig_sub"/>
</dbReference>
<dbReference type="OrthoDB" id="9948163at2759"/>
<dbReference type="InterPro" id="IPR007110">
    <property type="entry name" value="Ig-like_dom"/>
</dbReference>
<proteinExistence type="predicted"/>
<dbReference type="GO" id="GO:0050868">
    <property type="term" value="P:negative regulation of T cell activation"/>
    <property type="evidence" value="ECO:0007669"/>
    <property type="project" value="InterPro"/>
</dbReference>
<reference evidence="2" key="1">
    <citation type="thesis" date="2020" institute="ProQuest LLC" country="789 East Eisenhower Parkway, Ann Arbor, MI, USA">
        <title>Comparative Genomics and Chromosome Evolution.</title>
        <authorList>
            <person name="Mudd A.B."/>
        </authorList>
    </citation>
    <scope>NUCLEOTIDE SEQUENCE</scope>
    <source>
        <strain evidence="2">HN-11 Male</strain>
        <tissue evidence="2">Kidney and liver</tissue>
    </source>
</reference>
<dbReference type="GO" id="GO:0005102">
    <property type="term" value="F:signaling receptor binding"/>
    <property type="evidence" value="ECO:0007669"/>
    <property type="project" value="InterPro"/>
</dbReference>
<dbReference type="InterPro" id="IPR013106">
    <property type="entry name" value="Ig_V-set"/>
</dbReference>
<protein>
    <recommendedName>
        <fullName evidence="1">Ig-like domain-containing protein</fullName>
    </recommendedName>
</protein>
<sequence>AVAETFLRAENITATDGDTVTLRCQLLKQDTKVTQVNWDFCNNMYIAFHVNYSDTKGTVVKEFSDRVSLAKDYGITITGVNRNDTGQYCCIFITFPYGKFTGKIFLQVL</sequence>
<evidence type="ECO:0000313" key="2">
    <source>
        <dbReference type="EMBL" id="KAG9464816.1"/>
    </source>
</evidence>
<dbReference type="InterPro" id="IPR042948">
    <property type="entry name" value="TIGIT"/>
</dbReference>
<feature type="non-terminal residue" evidence="2">
    <location>
        <position position="1"/>
    </location>
</feature>
<dbReference type="AlphaFoldDB" id="A0A8J6ECH8"/>
<feature type="domain" description="Ig-like" evidence="1">
    <location>
        <begin position="1"/>
        <end position="90"/>
    </location>
</feature>
<dbReference type="Pfam" id="PF07686">
    <property type="entry name" value="V-set"/>
    <property type="match status" value="1"/>
</dbReference>
<comment type="caution">
    <text evidence="2">The sequence shown here is derived from an EMBL/GenBank/DDBJ whole genome shotgun (WGS) entry which is preliminary data.</text>
</comment>
<evidence type="ECO:0000259" key="1">
    <source>
        <dbReference type="PROSITE" id="PS50835"/>
    </source>
</evidence>
<dbReference type="SUPFAM" id="SSF48726">
    <property type="entry name" value="Immunoglobulin"/>
    <property type="match status" value="1"/>
</dbReference>
<dbReference type="PANTHER" id="PTHR47734">
    <property type="entry name" value="T-CELL IMMUNORECEPTOR WITH IG AND ITIM DOMAINS PROTEIN, TIGIT"/>
    <property type="match status" value="1"/>
</dbReference>
<name>A0A8J6ECH8_ELECQ</name>